<organism evidence="2 3">
    <name type="scientific">Xylanibacter rodentium</name>
    <dbReference type="NCBI Taxonomy" id="2736289"/>
    <lineage>
        <taxon>Bacteria</taxon>
        <taxon>Pseudomonadati</taxon>
        <taxon>Bacteroidota</taxon>
        <taxon>Bacteroidia</taxon>
        <taxon>Bacteroidales</taxon>
        <taxon>Prevotellaceae</taxon>
        <taxon>Xylanibacter</taxon>
    </lineage>
</organism>
<dbReference type="PANTHER" id="PTHR30383:SF5">
    <property type="entry name" value="SGNH HYDROLASE-TYPE ESTERASE DOMAIN-CONTAINING PROTEIN"/>
    <property type="match status" value="1"/>
</dbReference>
<comment type="caution">
    <text evidence="2">The sequence shown here is derived from an EMBL/GenBank/DDBJ whole genome shotgun (WGS) entry which is preliminary data.</text>
</comment>
<evidence type="ECO:0000313" key="3">
    <source>
        <dbReference type="Proteomes" id="UP001193734"/>
    </source>
</evidence>
<keyword evidence="2" id="KW-0378">Hydrolase</keyword>
<dbReference type="GO" id="GO:0016787">
    <property type="term" value="F:hydrolase activity"/>
    <property type="evidence" value="ECO:0007669"/>
    <property type="project" value="UniProtKB-KW"/>
</dbReference>
<accession>A0ABX2B0F2</accession>
<sequence>MSMLITMPSVAQSVITHPWQGKKVAYFGDSITDPNNKASNKKYWSFLKEWLGITPLVYGVSGRQWTDIPRQTAQLKKEHGNDFDAILIFMGTNDYNHAVPLGQWFDEQMESVEYGHEYVKRMENRLRRRPAMDTQTYRGRINIAIDSLKRAFPAKQIVLLTPIHRAGFYAGDKNWQCTEEYQNRCGLYLDSYVDATKEAGNIWAVPVIDLNALCGLYPMSDEHAQYFNQADTDRLHPNDLGHERMARTLMYQLLTLPCNF</sequence>
<dbReference type="SUPFAM" id="SSF52266">
    <property type="entry name" value="SGNH hydrolase"/>
    <property type="match status" value="1"/>
</dbReference>
<dbReference type="PANTHER" id="PTHR30383">
    <property type="entry name" value="THIOESTERASE 1/PROTEASE 1/LYSOPHOSPHOLIPASE L1"/>
    <property type="match status" value="1"/>
</dbReference>
<dbReference type="Pfam" id="PF13472">
    <property type="entry name" value="Lipase_GDSL_2"/>
    <property type="match status" value="1"/>
</dbReference>
<keyword evidence="3" id="KW-1185">Reference proteome</keyword>
<feature type="domain" description="SGNH hydrolase-type esterase" evidence="1">
    <location>
        <begin position="27"/>
        <end position="244"/>
    </location>
</feature>
<reference evidence="2 3" key="1">
    <citation type="submission" date="2020-05" db="EMBL/GenBank/DDBJ databases">
        <title>Distinct polysaccharide utilization as determinants for interspecies competition between intestinal Prevotella spp.</title>
        <authorList>
            <person name="Galvez E.J.C."/>
            <person name="Iljazovic A."/>
            <person name="Strowig T."/>
        </authorList>
    </citation>
    <scope>NUCLEOTIDE SEQUENCE [LARGE SCALE GENOMIC DNA]</scope>
    <source>
        <strain evidence="2 3">PROD</strain>
    </source>
</reference>
<dbReference type="Gene3D" id="3.40.50.1110">
    <property type="entry name" value="SGNH hydrolase"/>
    <property type="match status" value="1"/>
</dbReference>
<dbReference type="RefSeq" id="WP_172178630.1">
    <property type="nucleotide sequence ID" value="NZ_CASGIA010000034.1"/>
</dbReference>
<dbReference type="InterPro" id="IPR036514">
    <property type="entry name" value="SGNH_hydro_sf"/>
</dbReference>
<proteinExistence type="predicted"/>
<dbReference type="InterPro" id="IPR051532">
    <property type="entry name" value="Ester_Hydrolysis_Enzymes"/>
</dbReference>
<dbReference type="CDD" id="cd00229">
    <property type="entry name" value="SGNH_hydrolase"/>
    <property type="match status" value="1"/>
</dbReference>
<gene>
    <name evidence="2" type="ORF">HPS55_12570</name>
</gene>
<name>A0ABX2B0F2_9BACT</name>
<protein>
    <submittedName>
        <fullName evidence="2">SGNH/GDSL hydrolase family protein</fullName>
    </submittedName>
</protein>
<evidence type="ECO:0000313" key="2">
    <source>
        <dbReference type="EMBL" id="NPE15137.1"/>
    </source>
</evidence>
<dbReference type="InterPro" id="IPR013830">
    <property type="entry name" value="SGNH_hydro"/>
</dbReference>
<evidence type="ECO:0000259" key="1">
    <source>
        <dbReference type="Pfam" id="PF13472"/>
    </source>
</evidence>
<dbReference type="Proteomes" id="UP001193734">
    <property type="component" value="Unassembled WGS sequence"/>
</dbReference>
<dbReference type="GeneID" id="82158602"/>
<dbReference type="EMBL" id="JABKKE010000028">
    <property type="protein sequence ID" value="NPE15137.1"/>
    <property type="molecule type" value="Genomic_DNA"/>
</dbReference>